<feature type="transmembrane region" description="Helical" evidence="1">
    <location>
        <begin position="39"/>
        <end position="60"/>
    </location>
</feature>
<sequence>MCEGFCGGATSAVVSVPSTPSNSQGVQLSPVDAMTNDAFLSAFFLPLAFFLLGLSKGIVLKMLRGI</sequence>
<keyword evidence="1" id="KW-0812">Transmembrane</keyword>
<protein>
    <submittedName>
        <fullName evidence="2">Uncharacterized protein</fullName>
    </submittedName>
</protein>
<dbReference type="EMBL" id="PP511699">
    <property type="protein sequence ID" value="XCD06672.1"/>
    <property type="molecule type" value="Genomic_DNA"/>
</dbReference>
<name>A0AAU8B456_9VIRU</name>
<proteinExistence type="predicted"/>
<keyword evidence="1" id="KW-1133">Transmembrane helix</keyword>
<organism evidence="2">
    <name type="scientific">Dulem virus 57</name>
    <dbReference type="NCBI Taxonomy" id="3145768"/>
    <lineage>
        <taxon>Viruses</taxon>
        <taxon>Monodnaviria</taxon>
        <taxon>Loebvirae</taxon>
        <taxon>Hofneiviricota</taxon>
        <taxon>Faserviricetes</taxon>
        <taxon>Tubulavirales</taxon>
        <taxon>Inoviridae</taxon>
        <taxon>Inovirus</taxon>
    </lineage>
</organism>
<accession>A0AAU8B456</accession>
<evidence type="ECO:0000313" key="2">
    <source>
        <dbReference type="EMBL" id="XCD06672.1"/>
    </source>
</evidence>
<keyword evidence="1" id="KW-0472">Membrane</keyword>
<evidence type="ECO:0000256" key="1">
    <source>
        <dbReference type="SAM" id="Phobius"/>
    </source>
</evidence>
<reference evidence="2" key="1">
    <citation type="submission" date="2024-03" db="EMBL/GenBank/DDBJ databases">
        <title>Diverse circular DNA viruses in blood, oral, and fecal samples of captive lemurs.</title>
        <authorList>
            <person name="Paietta E.N."/>
            <person name="Kraberger S."/>
            <person name="Lund M.C."/>
            <person name="Custer J.M."/>
            <person name="Vargas K.M."/>
            <person name="Ehmke E.E."/>
            <person name="Yoder A.D."/>
            <person name="Varsani A."/>
        </authorList>
    </citation>
    <scope>NUCLEOTIDE SEQUENCE</scope>
    <source>
        <strain evidence="2">Duke_25SS_43</strain>
    </source>
</reference>